<name>A0A8H8QR73_9BASI</name>
<evidence type="ECO:0000313" key="3">
    <source>
        <dbReference type="EMBL" id="SYW83113.1"/>
    </source>
</evidence>
<sequence>MQMVVLVLYLLLSTLFGLAHAGDNFWREVSDLVENHDAGGIRSFFETGWLPSGVHAAQHPVPQAFQPVYNPHHPHPDVFPSYPVTAPDPRFASYLPSPGSEPGSSSLSSGPYHPTIPEIRQYVPRREVLPSVLPVRSGRIILPPSLSIPERQTILEEAKGKLYSFRPRLSSLDISTLPFSGKQLTPGLAREAMGSWRAHLLEYNPGYFVVPGSNDGVPNFARKDGNMITDREAKYHMYIWKRYEIPGQSRLAFQLVGMLESKTITTRSMLSGLKAYKTGHGSPVTVGDWVSVIAIPSSPNWVDFHMLISMLKLKEMNVLSSTLKGSCRLAYASIHLVMQLSCSSGDRSQSHCTRPAFIHRTSIRLSSIKMWISNSP</sequence>
<evidence type="ECO:0000256" key="1">
    <source>
        <dbReference type="SAM" id="MobiDB-lite"/>
    </source>
</evidence>
<keyword evidence="2" id="KW-0732">Signal</keyword>
<protein>
    <recommendedName>
        <fullName evidence="5">Effector family protein Eff1</fullName>
    </recommendedName>
</protein>
<dbReference type="EMBL" id="ULHB01000138">
    <property type="protein sequence ID" value="SYW83113.1"/>
    <property type="molecule type" value="Genomic_DNA"/>
</dbReference>
<evidence type="ECO:0008006" key="5">
    <source>
        <dbReference type="Google" id="ProtNLM"/>
    </source>
</evidence>
<feature type="signal peptide" evidence="2">
    <location>
        <begin position="1"/>
        <end position="21"/>
    </location>
</feature>
<feature type="chain" id="PRO_5034916692" description="Effector family protein Eff1" evidence="2">
    <location>
        <begin position="22"/>
        <end position="376"/>
    </location>
</feature>
<keyword evidence="4" id="KW-1185">Reference proteome</keyword>
<dbReference type="Proteomes" id="UP000658997">
    <property type="component" value="Unassembled WGS sequence"/>
</dbReference>
<comment type="caution">
    <text evidence="3">The sequence shown here is derived from an EMBL/GenBank/DDBJ whole genome shotgun (WGS) entry which is preliminary data.</text>
</comment>
<evidence type="ECO:0000256" key="2">
    <source>
        <dbReference type="SAM" id="SignalP"/>
    </source>
</evidence>
<proteinExistence type="predicted"/>
<gene>
    <name evidence="3" type="ORF">UBRO2_05045</name>
</gene>
<evidence type="ECO:0000313" key="4">
    <source>
        <dbReference type="Proteomes" id="UP000658997"/>
    </source>
</evidence>
<organism evidence="3 4">
    <name type="scientific">Ustilago bromivora</name>
    <dbReference type="NCBI Taxonomy" id="307758"/>
    <lineage>
        <taxon>Eukaryota</taxon>
        <taxon>Fungi</taxon>
        <taxon>Dikarya</taxon>
        <taxon>Basidiomycota</taxon>
        <taxon>Ustilaginomycotina</taxon>
        <taxon>Ustilaginomycetes</taxon>
        <taxon>Ustilaginales</taxon>
        <taxon>Ustilaginaceae</taxon>
        <taxon>Ustilago</taxon>
    </lineage>
</organism>
<feature type="region of interest" description="Disordered" evidence="1">
    <location>
        <begin position="93"/>
        <end position="112"/>
    </location>
</feature>
<dbReference type="AlphaFoldDB" id="A0A8H8QR73"/>
<reference evidence="3" key="1">
    <citation type="submission" date="2018-08" db="EMBL/GenBank/DDBJ databases">
        <authorList>
            <person name="Guldener U."/>
        </authorList>
    </citation>
    <scope>NUCLEOTIDE SEQUENCE</scope>
    <source>
        <strain evidence="3">UB2</strain>
    </source>
</reference>
<accession>A0A8H8QR73</accession>